<feature type="transmembrane region" description="Helical" evidence="1">
    <location>
        <begin position="86"/>
        <end position="105"/>
    </location>
</feature>
<reference evidence="2" key="2">
    <citation type="submission" date="2020-09" db="EMBL/GenBank/DDBJ databases">
        <authorList>
            <person name="Sun Q."/>
            <person name="Zhou Y."/>
        </authorList>
    </citation>
    <scope>NUCLEOTIDE SEQUENCE</scope>
    <source>
        <strain evidence="2">CGMCC 1.15290</strain>
    </source>
</reference>
<sequence length="145" mass="15159">MKLIPSFISGLAGAGALTLLHQWVKKRASQPPQMDKLGMQAMEKAFAATDMELPSRDELYDYTLAGDLAANAAYYALVGTKPGSSILTGSVLGIVAGTAAVALPGKLKLNPEYSGATPQTKALTIALYTAGGLVAGTVYQWLKKK</sequence>
<name>A0A917IUM1_9BACT</name>
<reference evidence="2" key="1">
    <citation type="journal article" date="2014" name="Int. J. Syst. Evol. Microbiol.">
        <title>Complete genome sequence of Corynebacterium casei LMG S-19264T (=DSM 44701T), isolated from a smear-ripened cheese.</title>
        <authorList>
            <consortium name="US DOE Joint Genome Institute (JGI-PGF)"/>
            <person name="Walter F."/>
            <person name="Albersmeier A."/>
            <person name="Kalinowski J."/>
            <person name="Ruckert C."/>
        </authorList>
    </citation>
    <scope>NUCLEOTIDE SEQUENCE</scope>
    <source>
        <strain evidence="2">CGMCC 1.15290</strain>
    </source>
</reference>
<keyword evidence="3" id="KW-1185">Reference proteome</keyword>
<keyword evidence="1" id="KW-0472">Membrane</keyword>
<proteinExistence type="predicted"/>
<keyword evidence="1" id="KW-1133">Transmembrane helix</keyword>
<dbReference type="RefSeq" id="WP_188951466.1">
    <property type="nucleotide sequence ID" value="NZ_BMIB01000002.1"/>
</dbReference>
<evidence type="ECO:0000313" key="2">
    <source>
        <dbReference type="EMBL" id="GGH64022.1"/>
    </source>
</evidence>
<feature type="transmembrane region" description="Helical" evidence="1">
    <location>
        <begin position="125"/>
        <end position="142"/>
    </location>
</feature>
<dbReference type="EMBL" id="BMIB01000002">
    <property type="protein sequence ID" value="GGH64022.1"/>
    <property type="molecule type" value="Genomic_DNA"/>
</dbReference>
<accession>A0A917IUM1</accession>
<gene>
    <name evidence="2" type="ORF">GCM10011379_15590</name>
</gene>
<dbReference type="Proteomes" id="UP000627292">
    <property type="component" value="Unassembled WGS sequence"/>
</dbReference>
<comment type="caution">
    <text evidence="2">The sequence shown here is derived from an EMBL/GenBank/DDBJ whole genome shotgun (WGS) entry which is preliminary data.</text>
</comment>
<organism evidence="2 3">
    <name type="scientific">Filimonas zeae</name>
    <dbReference type="NCBI Taxonomy" id="1737353"/>
    <lineage>
        <taxon>Bacteria</taxon>
        <taxon>Pseudomonadati</taxon>
        <taxon>Bacteroidota</taxon>
        <taxon>Chitinophagia</taxon>
        <taxon>Chitinophagales</taxon>
        <taxon>Chitinophagaceae</taxon>
        <taxon>Filimonas</taxon>
    </lineage>
</organism>
<evidence type="ECO:0000256" key="1">
    <source>
        <dbReference type="SAM" id="Phobius"/>
    </source>
</evidence>
<dbReference type="AlphaFoldDB" id="A0A917IUM1"/>
<keyword evidence="1" id="KW-0812">Transmembrane</keyword>
<protein>
    <submittedName>
        <fullName evidence="2">Uncharacterized protein</fullName>
    </submittedName>
</protein>
<evidence type="ECO:0000313" key="3">
    <source>
        <dbReference type="Proteomes" id="UP000627292"/>
    </source>
</evidence>